<dbReference type="OrthoDB" id="440553at2759"/>
<keyword evidence="2" id="KW-0813">Transport</keyword>
<feature type="transmembrane region" description="Helical" evidence="7">
    <location>
        <begin position="350"/>
        <end position="368"/>
    </location>
</feature>
<dbReference type="SUPFAM" id="SSF103473">
    <property type="entry name" value="MFS general substrate transporter"/>
    <property type="match status" value="1"/>
</dbReference>
<dbReference type="GO" id="GO:0022857">
    <property type="term" value="F:transmembrane transporter activity"/>
    <property type="evidence" value="ECO:0007669"/>
    <property type="project" value="InterPro"/>
</dbReference>
<dbReference type="CDD" id="cd17325">
    <property type="entry name" value="MFS_MdtG_SLC18_like"/>
    <property type="match status" value="1"/>
</dbReference>
<keyword evidence="5 7" id="KW-0472">Membrane</keyword>
<dbReference type="EMBL" id="JAOTPV010000003">
    <property type="protein sequence ID" value="KAJ4485521.1"/>
    <property type="molecule type" value="Genomic_DNA"/>
</dbReference>
<name>A0A9W9DTS8_9AGAR</name>
<dbReference type="InterPro" id="IPR050930">
    <property type="entry name" value="MFS_Vesicular_Transporter"/>
</dbReference>
<evidence type="ECO:0000313" key="9">
    <source>
        <dbReference type="EMBL" id="KAJ4485521.1"/>
    </source>
</evidence>
<dbReference type="GO" id="GO:0016020">
    <property type="term" value="C:membrane"/>
    <property type="evidence" value="ECO:0007669"/>
    <property type="project" value="UniProtKB-SubCell"/>
</dbReference>
<dbReference type="PANTHER" id="PTHR23506">
    <property type="entry name" value="GH10249P"/>
    <property type="match status" value="1"/>
</dbReference>
<dbReference type="AlphaFoldDB" id="A0A9W9DTS8"/>
<comment type="caution">
    <text evidence="9">The sequence shown here is derived from an EMBL/GenBank/DDBJ whole genome shotgun (WGS) entry which is preliminary data.</text>
</comment>
<feature type="transmembrane region" description="Helical" evidence="7">
    <location>
        <begin position="442"/>
        <end position="465"/>
    </location>
</feature>
<feature type="transmembrane region" description="Helical" evidence="7">
    <location>
        <begin position="285"/>
        <end position="302"/>
    </location>
</feature>
<evidence type="ECO:0000256" key="4">
    <source>
        <dbReference type="ARBA" id="ARBA00022989"/>
    </source>
</evidence>
<feature type="transmembrane region" description="Helical" evidence="7">
    <location>
        <begin position="149"/>
        <end position="170"/>
    </location>
</feature>
<keyword evidence="3 7" id="KW-0812">Transmembrane</keyword>
<feature type="transmembrane region" description="Helical" evidence="7">
    <location>
        <begin position="412"/>
        <end position="436"/>
    </location>
</feature>
<protein>
    <submittedName>
        <fullName evidence="9">MFS general substrate transporter</fullName>
    </submittedName>
</protein>
<dbReference type="InterPro" id="IPR020846">
    <property type="entry name" value="MFS_dom"/>
</dbReference>
<evidence type="ECO:0000256" key="6">
    <source>
        <dbReference type="SAM" id="MobiDB-lite"/>
    </source>
</evidence>
<dbReference type="PANTHER" id="PTHR23506:SF23">
    <property type="entry name" value="GH10249P"/>
    <property type="match status" value="1"/>
</dbReference>
<evidence type="ECO:0000256" key="3">
    <source>
        <dbReference type="ARBA" id="ARBA00022692"/>
    </source>
</evidence>
<feature type="transmembrane region" description="Helical" evidence="7">
    <location>
        <begin position="27"/>
        <end position="53"/>
    </location>
</feature>
<evidence type="ECO:0000256" key="2">
    <source>
        <dbReference type="ARBA" id="ARBA00022448"/>
    </source>
</evidence>
<keyword evidence="4 7" id="KW-1133">Transmembrane helix</keyword>
<feature type="transmembrane region" description="Helical" evidence="7">
    <location>
        <begin position="119"/>
        <end position="137"/>
    </location>
</feature>
<dbReference type="Proteomes" id="UP001150266">
    <property type="component" value="Unassembled WGS sequence"/>
</dbReference>
<evidence type="ECO:0000313" key="10">
    <source>
        <dbReference type="Proteomes" id="UP001150266"/>
    </source>
</evidence>
<feature type="transmembrane region" description="Helical" evidence="7">
    <location>
        <begin position="176"/>
        <end position="197"/>
    </location>
</feature>
<reference evidence="9" key="1">
    <citation type="submission" date="2022-08" db="EMBL/GenBank/DDBJ databases">
        <title>A Global Phylogenomic Analysis of the Shiitake Genus Lentinula.</title>
        <authorList>
            <consortium name="DOE Joint Genome Institute"/>
            <person name="Sierra-Patev S."/>
            <person name="Min B."/>
            <person name="Naranjo-Ortiz M."/>
            <person name="Looney B."/>
            <person name="Konkel Z."/>
            <person name="Slot J.C."/>
            <person name="Sakamoto Y."/>
            <person name="Steenwyk J.L."/>
            <person name="Rokas A."/>
            <person name="Carro J."/>
            <person name="Camarero S."/>
            <person name="Ferreira P."/>
            <person name="Molpeceres G."/>
            <person name="Ruiz-Duenas F.J."/>
            <person name="Serrano A."/>
            <person name="Henrissat B."/>
            <person name="Drula E."/>
            <person name="Hughes K.W."/>
            <person name="Mata J.L."/>
            <person name="Ishikawa N.K."/>
            <person name="Vargas-Isla R."/>
            <person name="Ushijima S."/>
            <person name="Smith C.A."/>
            <person name="Ahrendt S."/>
            <person name="Andreopoulos W."/>
            <person name="He G."/>
            <person name="Labutti K."/>
            <person name="Lipzen A."/>
            <person name="Ng V."/>
            <person name="Riley R."/>
            <person name="Sandor L."/>
            <person name="Barry K."/>
            <person name="Martinez A.T."/>
            <person name="Xiao Y."/>
            <person name="Gibbons J.G."/>
            <person name="Terashima K."/>
            <person name="Grigoriev I.V."/>
            <person name="Hibbett D.S."/>
        </authorList>
    </citation>
    <scope>NUCLEOTIDE SEQUENCE</scope>
    <source>
        <strain evidence="9">JLM2183</strain>
    </source>
</reference>
<gene>
    <name evidence="9" type="ORF">J3R30DRAFT_3654959</name>
</gene>
<feature type="compositionally biased region" description="Basic and acidic residues" evidence="6">
    <location>
        <begin position="246"/>
        <end position="257"/>
    </location>
</feature>
<dbReference type="PROSITE" id="PS50850">
    <property type="entry name" value="MFS"/>
    <property type="match status" value="1"/>
</dbReference>
<feature type="region of interest" description="Disordered" evidence="6">
    <location>
        <begin position="246"/>
        <end position="269"/>
    </location>
</feature>
<sequence length="479" mass="52019">MTSTKLTLYTEGNCDAPPYGLRWRYSFWFVTFVVGLGIATDLLVYSVIVVAIPFQLEKLGYSAISVRTIWLAATIPVAMFSERYGARKAPLVIGILILIGAQVMLMEAPFYWLMCLARILQGVGSTMVWVVGLALLCDMTPTKLIGRQLGLAMTGVSIGLLVGPPVGGALYSRFGFRGPIIFGIISAVLDLVGRLLVVEPKEARRWEQQSLHIPDLPELPMHGSLQSPNSPISAISPIFTKKDSMMKAGDGNKHQEKASGSTESPGSRPRSLFSVLALFVKSPRAITVTFLTFVFGILYTCVEPTLPLHMQSVWGWDSSKVGLLFLAAVVPSLFSGPVTGIIADKYGTAWITLLSFICSLPWWGLMVIDNLPLFIASFALSSFFLSGAIQSSLVAELAAVSRNIDGVGYAHVYAAFNFAYGIGSSVGPIVGGQIYYEIDQGWMALCLLAVGLLSFSFLLSFFYIGDVPVFGQFRRLCAR</sequence>
<accession>A0A9W9DTS8</accession>
<keyword evidence="10" id="KW-1185">Reference proteome</keyword>
<evidence type="ECO:0000259" key="8">
    <source>
        <dbReference type="PROSITE" id="PS50850"/>
    </source>
</evidence>
<feature type="domain" description="Major facilitator superfamily (MFS) profile" evidence="8">
    <location>
        <begin position="23"/>
        <end position="468"/>
    </location>
</feature>
<proteinExistence type="predicted"/>
<evidence type="ECO:0000256" key="5">
    <source>
        <dbReference type="ARBA" id="ARBA00023136"/>
    </source>
</evidence>
<comment type="subcellular location">
    <subcellularLocation>
        <location evidence="1">Membrane</location>
        <topology evidence="1">Multi-pass membrane protein</topology>
    </subcellularLocation>
</comment>
<dbReference type="InterPro" id="IPR011701">
    <property type="entry name" value="MFS"/>
</dbReference>
<feature type="transmembrane region" description="Helical" evidence="7">
    <location>
        <begin position="59"/>
        <end position="79"/>
    </location>
</feature>
<organism evidence="9 10">
    <name type="scientific">Lentinula aciculospora</name>
    <dbReference type="NCBI Taxonomy" id="153920"/>
    <lineage>
        <taxon>Eukaryota</taxon>
        <taxon>Fungi</taxon>
        <taxon>Dikarya</taxon>
        <taxon>Basidiomycota</taxon>
        <taxon>Agaricomycotina</taxon>
        <taxon>Agaricomycetes</taxon>
        <taxon>Agaricomycetidae</taxon>
        <taxon>Agaricales</taxon>
        <taxon>Marasmiineae</taxon>
        <taxon>Omphalotaceae</taxon>
        <taxon>Lentinula</taxon>
    </lineage>
</organism>
<feature type="transmembrane region" description="Helical" evidence="7">
    <location>
        <begin position="91"/>
        <end position="113"/>
    </location>
</feature>
<dbReference type="Pfam" id="PF07690">
    <property type="entry name" value="MFS_1"/>
    <property type="match status" value="2"/>
</dbReference>
<feature type="transmembrane region" description="Helical" evidence="7">
    <location>
        <begin position="374"/>
        <end position="400"/>
    </location>
</feature>
<dbReference type="InterPro" id="IPR036259">
    <property type="entry name" value="MFS_trans_sf"/>
</dbReference>
<dbReference type="Gene3D" id="1.20.1250.20">
    <property type="entry name" value="MFS general substrate transporter like domains"/>
    <property type="match status" value="2"/>
</dbReference>
<evidence type="ECO:0000256" key="7">
    <source>
        <dbReference type="SAM" id="Phobius"/>
    </source>
</evidence>
<feature type="transmembrane region" description="Helical" evidence="7">
    <location>
        <begin position="322"/>
        <end position="343"/>
    </location>
</feature>
<evidence type="ECO:0000256" key="1">
    <source>
        <dbReference type="ARBA" id="ARBA00004141"/>
    </source>
</evidence>